<dbReference type="Gramene" id="Pp3c1_33110V3.1">
    <property type="protein sequence ID" value="PAC:32967211.CDS.1"/>
    <property type="gene ID" value="Pp3c1_33110"/>
</dbReference>
<evidence type="ECO:0000313" key="3">
    <source>
        <dbReference type="EnsemblPlants" id="PAC:32967211.CDS.1"/>
    </source>
</evidence>
<reference evidence="3" key="3">
    <citation type="submission" date="2020-12" db="UniProtKB">
        <authorList>
            <consortium name="EnsemblPlants"/>
        </authorList>
    </citation>
    <scope>IDENTIFICATION</scope>
</reference>
<dbReference type="InParanoid" id="A0A2K1LAP7"/>
<sequence>MKVLIRGLGSNSKKADMNKMTNHRGKDIDNEIGFDMLVQIRNAKRSGKNPTYS</sequence>
<gene>
    <name evidence="2" type="ORF">PHYPA_001529</name>
</gene>
<organism evidence="2">
    <name type="scientific">Physcomitrium patens</name>
    <name type="common">Spreading-leaved earth moss</name>
    <name type="synonym">Physcomitrella patens</name>
    <dbReference type="NCBI Taxonomy" id="3218"/>
    <lineage>
        <taxon>Eukaryota</taxon>
        <taxon>Viridiplantae</taxon>
        <taxon>Streptophyta</taxon>
        <taxon>Embryophyta</taxon>
        <taxon>Bryophyta</taxon>
        <taxon>Bryophytina</taxon>
        <taxon>Bryopsida</taxon>
        <taxon>Funariidae</taxon>
        <taxon>Funariales</taxon>
        <taxon>Funariaceae</taxon>
        <taxon>Physcomitrium</taxon>
    </lineage>
</organism>
<keyword evidence="4" id="KW-1185">Reference proteome</keyword>
<evidence type="ECO:0000256" key="1">
    <source>
        <dbReference type="SAM" id="MobiDB-lite"/>
    </source>
</evidence>
<reference evidence="2 4" key="2">
    <citation type="journal article" date="2018" name="Plant J.">
        <title>The Physcomitrella patens chromosome-scale assembly reveals moss genome structure and evolution.</title>
        <authorList>
            <person name="Lang D."/>
            <person name="Ullrich K.K."/>
            <person name="Murat F."/>
            <person name="Fuchs J."/>
            <person name="Jenkins J."/>
            <person name="Haas F.B."/>
            <person name="Piednoel M."/>
            <person name="Gundlach H."/>
            <person name="Van Bel M."/>
            <person name="Meyberg R."/>
            <person name="Vives C."/>
            <person name="Morata J."/>
            <person name="Symeonidi A."/>
            <person name="Hiss M."/>
            <person name="Muchero W."/>
            <person name="Kamisugi Y."/>
            <person name="Saleh O."/>
            <person name="Blanc G."/>
            <person name="Decker E.L."/>
            <person name="van Gessel N."/>
            <person name="Grimwood J."/>
            <person name="Hayes R.D."/>
            <person name="Graham S.W."/>
            <person name="Gunter L.E."/>
            <person name="McDaniel S.F."/>
            <person name="Hoernstein S.N.W."/>
            <person name="Larsson A."/>
            <person name="Li F.W."/>
            <person name="Perroud P.F."/>
            <person name="Phillips J."/>
            <person name="Ranjan P."/>
            <person name="Rokshar D.S."/>
            <person name="Rothfels C.J."/>
            <person name="Schneider L."/>
            <person name="Shu S."/>
            <person name="Stevenson D.W."/>
            <person name="Thummler F."/>
            <person name="Tillich M."/>
            <person name="Villarreal Aguilar J.C."/>
            <person name="Widiez T."/>
            <person name="Wong G.K."/>
            <person name="Wymore A."/>
            <person name="Zhang Y."/>
            <person name="Zimmer A.D."/>
            <person name="Quatrano R.S."/>
            <person name="Mayer K.F.X."/>
            <person name="Goodstein D."/>
            <person name="Casacuberta J.M."/>
            <person name="Vandepoele K."/>
            <person name="Reski R."/>
            <person name="Cuming A.C."/>
            <person name="Tuskan G.A."/>
            <person name="Maumus F."/>
            <person name="Salse J."/>
            <person name="Schmutz J."/>
            <person name="Rensing S.A."/>
        </authorList>
    </citation>
    <scope>NUCLEOTIDE SEQUENCE [LARGE SCALE GENOMIC DNA]</scope>
    <source>
        <strain evidence="3 4">cv. Gransden 2004</strain>
    </source>
</reference>
<feature type="region of interest" description="Disordered" evidence="1">
    <location>
        <begin position="1"/>
        <end position="25"/>
    </location>
</feature>
<name>A0A2K1LAP7_PHYPA</name>
<reference evidence="2 4" key="1">
    <citation type="journal article" date="2008" name="Science">
        <title>The Physcomitrella genome reveals evolutionary insights into the conquest of land by plants.</title>
        <authorList>
            <person name="Rensing S."/>
            <person name="Lang D."/>
            <person name="Zimmer A."/>
            <person name="Terry A."/>
            <person name="Salamov A."/>
            <person name="Shapiro H."/>
            <person name="Nishiyama T."/>
            <person name="Perroud P.-F."/>
            <person name="Lindquist E."/>
            <person name="Kamisugi Y."/>
            <person name="Tanahashi T."/>
            <person name="Sakakibara K."/>
            <person name="Fujita T."/>
            <person name="Oishi K."/>
            <person name="Shin-I T."/>
            <person name="Kuroki Y."/>
            <person name="Toyoda A."/>
            <person name="Suzuki Y."/>
            <person name="Hashimoto A."/>
            <person name="Yamaguchi K."/>
            <person name="Sugano A."/>
            <person name="Kohara Y."/>
            <person name="Fujiyama A."/>
            <person name="Anterola A."/>
            <person name="Aoki S."/>
            <person name="Ashton N."/>
            <person name="Barbazuk W.B."/>
            <person name="Barker E."/>
            <person name="Bennetzen J."/>
            <person name="Bezanilla M."/>
            <person name="Blankenship R."/>
            <person name="Cho S.H."/>
            <person name="Dutcher S."/>
            <person name="Estelle M."/>
            <person name="Fawcett J.A."/>
            <person name="Gundlach H."/>
            <person name="Hanada K."/>
            <person name="Heyl A."/>
            <person name="Hicks K.A."/>
            <person name="Hugh J."/>
            <person name="Lohr M."/>
            <person name="Mayer K."/>
            <person name="Melkozernov A."/>
            <person name="Murata T."/>
            <person name="Nelson D."/>
            <person name="Pils B."/>
            <person name="Prigge M."/>
            <person name="Reiss B."/>
            <person name="Renner T."/>
            <person name="Rombauts S."/>
            <person name="Rushton P."/>
            <person name="Sanderfoot A."/>
            <person name="Schween G."/>
            <person name="Shiu S.-H."/>
            <person name="Stueber K."/>
            <person name="Theodoulou F.L."/>
            <person name="Tu H."/>
            <person name="Van de Peer Y."/>
            <person name="Verrier P.J."/>
            <person name="Waters E."/>
            <person name="Wood A."/>
            <person name="Yang L."/>
            <person name="Cove D."/>
            <person name="Cuming A."/>
            <person name="Hasebe M."/>
            <person name="Lucas S."/>
            <person name="Mishler D.B."/>
            <person name="Reski R."/>
            <person name="Grigoriev I."/>
            <person name="Quatrano R.S."/>
            <person name="Boore J.L."/>
        </authorList>
    </citation>
    <scope>NUCLEOTIDE SEQUENCE [LARGE SCALE GENOMIC DNA]</scope>
    <source>
        <strain evidence="3 4">cv. Gransden 2004</strain>
    </source>
</reference>
<evidence type="ECO:0000313" key="2">
    <source>
        <dbReference type="EMBL" id="PNR63104.1"/>
    </source>
</evidence>
<evidence type="ECO:0000313" key="4">
    <source>
        <dbReference type="Proteomes" id="UP000006727"/>
    </source>
</evidence>
<dbReference type="EMBL" id="ABEU02000001">
    <property type="protein sequence ID" value="PNR63104.1"/>
    <property type="molecule type" value="Genomic_DNA"/>
</dbReference>
<protein>
    <submittedName>
        <fullName evidence="2 3">Uncharacterized protein</fullName>
    </submittedName>
</protein>
<dbReference type="PaxDb" id="3218-PP1S355_20V6.1"/>
<dbReference type="AlphaFoldDB" id="A0A2K1LAP7"/>
<accession>A0A2K1LAP7</accession>
<dbReference type="Proteomes" id="UP000006727">
    <property type="component" value="Chromosome 1"/>
</dbReference>
<dbReference type="EnsemblPlants" id="Pp3c1_33110V3.1">
    <property type="protein sequence ID" value="PAC:32967211.CDS.1"/>
    <property type="gene ID" value="Pp3c1_33110"/>
</dbReference>
<proteinExistence type="predicted"/>